<feature type="transmembrane region" description="Helical" evidence="7">
    <location>
        <begin position="58"/>
        <end position="76"/>
    </location>
</feature>
<feature type="transmembrane region" description="Helical" evidence="7">
    <location>
        <begin position="473"/>
        <end position="498"/>
    </location>
</feature>
<evidence type="ECO:0000256" key="3">
    <source>
        <dbReference type="ARBA" id="ARBA00022692"/>
    </source>
</evidence>
<sequence>MLTLSQTLSFVVIALMMGAFVWGRFRYDLVAALALLLALAVGVVPLDEAFTGFSDDIVIIVGSALLVSAGVARSGIMEFAIQRYAPSVSSVRTQLALLVILVAVLSAFLKNIGALAIMIPIAFQFARRSNTSPSTFLMPMAFASLLGGLMTQIGTSPNIVVSRVREEITGTAFTMFDFTPVGLALTAAGSIFLILFYWILPQRTRQEASLHEALDIKNYSAEAKVVKESSVVGQTVADLMKISAGEAVVTSILRSGGLRITPFPDAVLRVDDILLIEGDHAALDRLVAHAKLSLEGSRKLADKTKAGVEAIAIEAVVSETSSLIGWSAQRLLLFDRFNVNLLAVSRKGQRLDQRLGSIELRIGDIIVLQGNQSSMPDFLREFGLLPLAERPLLLGSARRGLVPLLILLAAMGTTAFGVVTVPVAFFAAAVMMVLFKVIPIREIYASVDGPILVMLAALIPVSDSLRRTGAADVIASILADVGAALPGYGALTLILIAAMTVTPFLNNAATVLVMAPIAAGFATSLHYRPEAFLMAVAIGAGCDFLTPVGHQCNTLVMGPGGYRFLDYSRLGLPLSVIVIIVAVPVLMIVWPLA</sequence>
<keyword evidence="2" id="KW-0813">Transport</keyword>
<dbReference type="Gene3D" id="3.30.70.1450">
    <property type="entry name" value="Regulator of K+ conductance, C-terminal domain"/>
    <property type="match status" value="2"/>
</dbReference>
<dbReference type="PANTHER" id="PTHR43652:SF2">
    <property type="entry name" value="BASIC AMINO ACID ANTIPORTER YFCC-RELATED"/>
    <property type="match status" value="1"/>
</dbReference>
<evidence type="ECO:0000259" key="8">
    <source>
        <dbReference type="PROSITE" id="PS51202"/>
    </source>
</evidence>
<protein>
    <submittedName>
        <fullName evidence="9">SLC13 family permease</fullName>
    </submittedName>
</protein>
<feature type="domain" description="RCK C-terminal" evidence="8">
    <location>
        <begin position="207"/>
        <end position="292"/>
    </location>
</feature>
<dbReference type="GO" id="GO:0005886">
    <property type="term" value="C:plasma membrane"/>
    <property type="evidence" value="ECO:0007669"/>
    <property type="project" value="TreeGrafter"/>
</dbReference>
<dbReference type="SUPFAM" id="SSF116726">
    <property type="entry name" value="TrkA C-terminal domain-like"/>
    <property type="match status" value="2"/>
</dbReference>
<dbReference type="RefSeq" id="WP_120013355.1">
    <property type="nucleotide sequence ID" value="NZ_QZWZ01000003.1"/>
</dbReference>
<dbReference type="GO" id="GO:0008324">
    <property type="term" value="F:monoatomic cation transmembrane transporter activity"/>
    <property type="evidence" value="ECO:0007669"/>
    <property type="project" value="InterPro"/>
</dbReference>
<evidence type="ECO:0000256" key="5">
    <source>
        <dbReference type="ARBA" id="ARBA00022989"/>
    </source>
</evidence>
<keyword evidence="3 7" id="KW-0812">Transmembrane</keyword>
<dbReference type="PROSITE" id="PS51202">
    <property type="entry name" value="RCK_C"/>
    <property type="match status" value="2"/>
</dbReference>
<evidence type="ECO:0000313" key="10">
    <source>
        <dbReference type="Proteomes" id="UP000272706"/>
    </source>
</evidence>
<feature type="transmembrane region" description="Helical" evidence="7">
    <location>
        <begin position="7"/>
        <end position="23"/>
    </location>
</feature>
<evidence type="ECO:0000256" key="6">
    <source>
        <dbReference type="ARBA" id="ARBA00023136"/>
    </source>
</evidence>
<feature type="transmembrane region" description="Helical" evidence="7">
    <location>
        <begin position="504"/>
        <end position="525"/>
    </location>
</feature>
<keyword evidence="6 7" id="KW-0472">Membrane</keyword>
<feature type="transmembrane region" description="Helical" evidence="7">
    <location>
        <begin position="570"/>
        <end position="592"/>
    </location>
</feature>
<feature type="transmembrane region" description="Helical" evidence="7">
    <location>
        <begin position="443"/>
        <end position="461"/>
    </location>
</feature>
<feature type="domain" description="RCK C-terminal" evidence="8">
    <location>
        <begin position="300"/>
        <end position="385"/>
    </location>
</feature>
<dbReference type="GO" id="GO:0006813">
    <property type="term" value="P:potassium ion transport"/>
    <property type="evidence" value="ECO:0007669"/>
    <property type="project" value="InterPro"/>
</dbReference>
<dbReference type="Pfam" id="PF02080">
    <property type="entry name" value="TrkA_C"/>
    <property type="match status" value="1"/>
</dbReference>
<reference evidence="9 10" key="1">
    <citation type="submission" date="2018-09" db="EMBL/GenBank/DDBJ databases">
        <title>Mesorhizobium carmichaelinearum sp. nov. isolated from Carmichaelinea spp. root nodules in New Zealand.</title>
        <authorList>
            <person name="De Meyer S.E."/>
        </authorList>
    </citation>
    <scope>NUCLEOTIDE SEQUENCE [LARGE SCALE GENOMIC DNA]</scope>
    <source>
        <strain evidence="9 10">ICMP19557</strain>
    </source>
</reference>
<gene>
    <name evidence="9" type="ORF">D3227_06055</name>
</gene>
<dbReference type="OrthoDB" id="9809303at2"/>
<feature type="transmembrane region" description="Helical" evidence="7">
    <location>
        <begin position="96"/>
        <end position="123"/>
    </location>
</feature>
<name>A0A3A5KX80_9HYPH</name>
<feature type="transmembrane region" description="Helical" evidence="7">
    <location>
        <begin position="29"/>
        <end position="46"/>
    </location>
</feature>
<dbReference type="InterPro" id="IPR006037">
    <property type="entry name" value="RCK_C"/>
</dbReference>
<keyword evidence="5 7" id="KW-1133">Transmembrane helix</keyword>
<feature type="transmembrane region" description="Helical" evidence="7">
    <location>
        <begin position="404"/>
        <end position="437"/>
    </location>
</feature>
<evidence type="ECO:0000256" key="1">
    <source>
        <dbReference type="ARBA" id="ARBA00004141"/>
    </source>
</evidence>
<evidence type="ECO:0000256" key="2">
    <source>
        <dbReference type="ARBA" id="ARBA00022448"/>
    </source>
</evidence>
<dbReference type="InterPro" id="IPR004680">
    <property type="entry name" value="Cit_transptr-like_dom"/>
</dbReference>
<dbReference type="PANTHER" id="PTHR43652">
    <property type="entry name" value="BASIC AMINO ACID ANTIPORTER YFCC-RELATED"/>
    <property type="match status" value="1"/>
</dbReference>
<feature type="transmembrane region" description="Helical" evidence="7">
    <location>
        <begin position="135"/>
        <end position="153"/>
    </location>
</feature>
<feature type="transmembrane region" description="Helical" evidence="7">
    <location>
        <begin position="181"/>
        <end position="200"/>
    </location>
</feature>
<keyword evidence="4" id="KW-0677">Repeat</keyword>
<keyword evidence="10" id="KW-1185">Reference proteome</keyword>
<dbReference type="InterPro" id="IPR051679">
    <property type="entry name" value="DASS-Related_Transporters"/>
</dbReference>
<evidence type="ECO:0000256" key="4">
    <source>
        <dbReference type="ARBA" id="ARBA00022737"/>
    </source>
</evidence>
<evidence type="ECO:0000256" key="7">
    <source>
        <dbReference type="SAM" id="Phobius"/>
    </source>
</evidence>
<comment type="caution">
    <text evidence="9">The sequence shown here is derived from an EMBL/GenBank/DDBJ whole genome shotgun (WGS) entry which is preliminary data.</text>
</comment>
<comment type="subcellular location">
    <subcellularLocation>
        <location evidence="1">Membrane</location>
        <topology evidence="1">Multi-pass membrane protein</topology>
    </subcellularLocation>
</comment>
<dbReference type="Proteomes" id="UP000272706">
    <property type="component" value="Unassembled WGS sequence"/>
</dbReference>
<proteinExistence type="predicted"/>
<dbReference type="Pfam" id="PF03600">
    <property type="entry name" value="CitMHS"/>
    <property type="match status" value="1"/>
</dbReference>
<accession>A0A3A5KX80</accession>
<dbReference type="AlphaFoldDB" id="A0A3A5KX80"/>
<dbReference type="InterPro" id="IPR036721">
    <property type="entry name" value="RCK_C_sf"/>
</dbReference>
<organism evidence="9 10">
    <name type="scientific">Mesorhizobium waimense</name>
    <dbReference type="NCBI Taxonomy" id="1300307"/>
    <lineage>
        <taxon>Bacteria</taxon>
        <taxon>Pseudomonadati</taxon>
        <taxon>Pseudomonadota</taxon>
        <taxon>Alphaproteobacteria</taxon>
        <taxon>Hyphomicrobiales</taxon>
        <taxon>Phyllobacteriaceae</taxon>
        <taxon>Mesorhizobium</taxon>
    </lineage>
</organism>
<dbReference type="EMBL" id="QZWZ01000003">
    <property type="protein sequence ID" value="RJT41355.1"/>
    <property type="molecule type" value="Genomic_DNA"/>
</dbReference>
<evidence type="ECO:0000313" key="9">
    <source>
        <dbReference type="EMBL" id="RJT41355.1"/>
    </source>
</evidence>